<dbReference type="InterPro" id="IPR000086">
    <property type="entry name" value="NUDIX_hydrolase_dom"/>
</dbReference>
<sequence>MTPREAAECLSRAALQTGGSGYAAAVNLVLVYRPWPGLVVVERPARLHDPWGGDTVLPGGRLKPGEDPVTAALRETTEEACIPLDCLEPVGVIGAVEPRNAPWLRVAVVASLLRSSHCLERLHDCRGPETAWAGILGLPCRLETTPQMHPRRGVVVEGYRDWYGTLVWGMTLRAIRLLHTRLEQCGLCSTRE</sequence>
<evidence type="ECO:0000313" key="4">
    <source>
        <dbReference type="Proteomes" id="UP000058613"/>
    </source>
</evidence>
<name>A0A0P0N493_9CREN</name>
<evidence type="ECO:0000313" key="3">
    <source>
        <dbReference type="EMBL" id="OWJ54518.1"/>
    </source>
</evidence>
<dbReference type="AlphaFoldDB" id="A0A0P0N493"/>
<dbReference type="OrthoDB" id="40462at2157"/>
<dbReference type="EMBL" id="CP013011">
    <property type="protein sequence ID" value="ALL01382.1"/>
    <property type="molecule type" value="Genomic_DNA"/>
</dbReference>
<evidence type="ECO:0000313" key="2">
    <source>
        <dbReference type="EMBL" id="ALL01382.1"/>
    </source>
</evidence>
<accession>A0A0P0N493</accession>
<dbReference type="GeneID" id="26099677"/>
<reference evidence="3 5" key="2">
    <citation type="submission" date="2017-05" db="EMBL/GenBank/DDBJ databases">
        <title>The draft genome of the hyperthermophilic archaeon 'Pyrodictium delaneyi strain Hulk', an iron and nitrate reducer, reveals the capacity for sulfate reduction.</title>
        <authorList>
            <person name="Demey L.M."/>
            <person name="Miller C."/>
            <person name="Manzella M."/>
            <person name="Reguera G."/>
            <person name="Kashefi K."/>
        </authorList>
    </citation>
    <scope>NUCLEOTIDE SEQUENCE [LARGE SCALE GENOMIC DNA]</scope>
    <source>
        <strain evidence="3 5">Hulk</strain>
    </source>
</reference>
<keyword evidence="5" id="KW-1185">Reference proteome</keyword>
<dbReference type="InterPro" id="IPR015797">
    <property type="entry name" value="NUDIX_hydrolase-like_dom_sf"/>
</dbReference>
<evidence type="ECO:0000313" key="5">
    <source>
        <dbReference type="Proteomes" id="UP000196694"/>
    </source>
</evidence>
<dbReference type="Gene3D" id="3.90.79.10">
    <property type="entry name" value="Nucleoside Triphosphate Pyrophosphohydrolase"/>
    <property type="match status" value="1"/>
</dbReference>
<feature type="domain" description="Nudix hydrolase" evidence="1">
    <location>
        <begin position="23"/>
        <end position="105"/>
    </location>
</feature>
<dbReference type="STRING" id="1273541.Pyrde_1336"/>
<dbReference type="EMBL" id="NCQP01000005">
    <property type="protein sequence ID" value="OWJ54518.1"/>
    <property type="molecule type" value="Genomic_DNA"/>
</dbReference>
<organism evidence="2 4">
    <name type="scientific">Pyrodictium delaneyi</name>
    <dbReference type="NCBI Taxonomy" id="1273541"/>
    <lineage>
        <taxon>Archaea</taxon>
        <taxon>Thermoproteota</taxon>
        <taxon>Thermoprotei</taxon>
        <taxon>Desulfurococcales</taxon>
        <taxon>Pyrodictiaceae</taxon>
        <taxon>Pyrodictium</taxon>
    </lineage>
</organism>
<dbReference type="Pfam" id="PF00293">
    <property type="entry name" value="NUDIX"/>
    <property type="match status" value="1"/>
</dbReference>
<dbReference type="RefSeq" id="WP_055409312.1">
    <property type="nucleotide sequence ID" value="NZ_CP013011.1"/>
</dbReference>
<proteinExistence type="predicted"/>
<gene>
    <name evidence="3" type="ORF">Pdsh_06895</name>
    <name evidence="2" type="ORF">Pyrde_1336</name>
</gene>
<dbReference type="Proteomes" id="UP000196694">
    <property type="component" value="Unassembled WGS sequence"/>
</dbReference>
<dbReference type="KEGG" id="pdl:Pyrde_1336"/>
<reference evidence="2 4" key="1">
    <citation type="submission" date="2015-10" db="EMBL/GenBank/DDBJ databases">
        <title>Complete genome sequence of hyperthermophilic archaeon Pyrodictium delaneyi Su06.</title>
        <authorList>
            <person name="Jung J.-H."/>
            <person name="Lin J."/>
            <person name="Holden J.F."/>
            <person name="Park C.-S."/>
        </authorList>
    </citation>
    <scope>NUCLEOTIDE SEQUENCE [LARGE SCALE GENOMIC DNA]</scope>
    <source>
        <strain evidence="2 4">Su06</strain>
    </source>
</reference>
<dbReference type="Proteomes" id="UP000058613">
    <property type="component" value="Chromosome"/>
</dbReference>
<evidence type="ECO:0000259" key="1">
    <source>
        <dbReference type="Pfam" id="PF00293"/>
    </source>
</evidence>
<dbReference type="SUPFAM" id="SSF55811">
    <property type="entry name" value="Nudix"/>
    <property type="match status" value="1"/>
</dbReference>
<protein>
    <submittedName>
        <fullName evidence="2">NUDIX domain protein</fullName>
    </submittedName>
</protein>